<keyword evidence="4" id="KW-0067">ATP-binding</keyword>
<keyword evidence="6" id="KW-0143">Chaperone</keyword>
<dbReference type="Pfam" id="PF00012">
    <property type="entry name" value="HSP70"/>
    <property type="match status" value="1"/>
</dbReference>
<evidence type="ECO:0000256" key="7">
    <source>
        <dbReference type="SAM" id="MobiDB-lite"/>
    </source>
</evidence>
<dbReference type="InterPro" id="IPR043129">
    <property type="entry name" value="ATPase_NBD"/>
</dbReference>
<dbReference type="Gene3D" id="3.30.420.40">
    <property type="match status" value="2"/>
</dbReference>
<dbReference type="Gene3D" id="3.90.640.10">
    <property type="entry name" value="Actin, Chain A, domain 4"/>
    <property type="match status" value="1"/>
</dbReference>
<evidence type="ECO:0000313" key="8">
    <source>
        <dbReference type="EMBL" id="MFC5055713.1"/>
    </source>
</evidence>
<dbReference type="EMBL" id="JBHSJB010000016">
    <property type="protein sequence ID" value="MFC5055713.1"/>
    <property type="molecule type" value="Genomic_DNA"/>
</dbReference>
<gene>
    <name evidence="8" type="ORF">ACFPFM_18360</name>
</gene>
<protein>
    <submittedName>
        <fullName evidence="8">Hsp70 family protein</fullName>
    </submittedName>
</protein>
<dbReference type="CDD" id="cd24029">
    <property type="entry name" value="ASKHA_NBD_HSP70_DnaK_HscA_HscC"/>
    <property type="match status" value="1"/>
</dbReference>
<dbReference type="PROSITE" id="PS00297">
    <property type="entry name" value="HSP70_1"/>
    <property type="match status" value="1"/>
</dbReference>
<keyword evidence="2" id="KW-0597">Phosphoprotein</keyword>
<dbReference type="Gene3D" id="2.60.34.10">
    <property type="entry name" value="Substrate Binding Domain Of DNAk, Chain A, domain 1"/>
    <property type="match status" value="1"/>
</dbReference>
<dbReference type="RefSeq" id="WP_344040104.1">
    <property type="nucleotide sequence ID" value="NZ_BAAAKE010000020.1"/>
</dbReference>
<evidence type="ECO:0000256" key="6">
    <source>
        <dbReference type="ARBA" id="ARBA00023186"/>
    </source>
</evidence>
<evidence type="ECO:0000256" key="1">
    <source>
        <dbReference type="ARBA" id="ARBA00007381"/>
    </source>
</evidence>
<keyword evidence="5" id="KW-0346">Stress response</keyword>
<evidence type="ECO:0000256" key="3">
    <source>
        <dbReference type="ARBA" id="ARBA00022741"/>
    </source>
</evidence>
<sequence>MARENIDFGIDLGTTTSIIAVATADDATVVRNNRQAEYTPSAVYVSGSNKVLVGESAKGRLVEDHDNATAEFKLQMGKRDAHKHFKASGRSMSPEELSAEVLKSLRGDVQQAVRESIGAAVITVPAAFELDQCDATRKAAELAGLDFAPLIQEPSAAAWAYSTHLATDRGFWLVYDFGGGTFDAAIVKVADGEFSTINHAGDNFLGGKLIDWALVEGLLIPAARKEFPLPDLARGHRKSAGNIAKLKAAAEYAKIELSRADSAEINLRLNDADGTPVFDFDFELTRADVERVAMPLYQRSVTLCRKAVADAGLGGGDIERVLLVGGTTIAPALRELLADPAEGLGIPLDYSLDPVTVVARGAAIFAGTQRMPSRPERAEQALGEGKVVLNLKYPAAGSDTEPLVGGLPPRTAQQRDWTGSTIEFAHPDGTPPWRSGQIPLTPEGTFSTRLRADEHTVNTYDIELRDAQGTVTPTDPERISYRHTSKMGTAPTLSHSIGVALDNNEVLWLVRKGAELPATARAILYSTLTVRRNERTGLIRVPIVEGERSKADRNMLIGRLDIVPNQVDRDVPAGSEVEVTLKIDTSFTPRADAYVPLVDEEFQIQVELGRTGAGTDFGGAVEDLADRFTELADRLDALRFGDVHPGEAAELVDRFRADDVLADVRRLADAAAVDPDAASTCENRLRDAQAALDDVEAALVFPELVTSGRTAVAQTQELIADFGASRHRTALHNAERAMEAAIASQDRTVLKRQIDVVRDIIREVLRDSGQLAAVIFAGREPRLRDNPDPHVQELLQNGRRALDEGDVARLTAVNAQLERAAPDAVGHADASGGLGSTVRAGDL</sequence>
<feature type="region of interest" description="Disordered" evidence="7">
    <location>
        <begin position="821"/>
        <end position="843"/>
    </location>
</feature>
<dbReference type="SUPFAM" id="SSF53067">
    <property type="entry name" value="Actin-like ATPase domain"/>
    <property type="match status" value="2"/>
</dbReference>
<keyword evidence="3" id="KW-0547">Nucleotide-binding</keyword>
<dbReference type="PANTHER" id="PTHR19375">
    <property type="entry name" value="HEAT SHOCK PROTEIN 70KDA"/>
    <property type="match status" value="1"/>
</dbReference>
<evidence type="ECO:0000256" key="2">
    <source>
        <dbReference type="ARBA" id="ARBA00022553"/>
    </source>
</evidence>
<keyword evidence="9" id="KW-1185">Reference proteome</keyword>
<evidence type="ECO:0000313" key="9">
    <source>
        <dbReference type="Proteomes" id="UP001595833"/>
    </source>
</evidence>
<dbReference type="InterPro" id="IPR013126">
    <property type="entry name" value="Hsp_70_fam"/>
</dbReference>
<dbReference type="InterPro" id="IPR029047">
    <property type="entry name" value="HSP70_peptide-bd_sf"/>
</dbReference>
<evidence type="ECO:0000256" key="5">
    <source>
        <dbReference type="ARBA" id="ARBA00023016"/>
    </source>
</evidence>
<evidence type="ECO:0000256" key="4">
    <source>
        <dbReference type="ARBA" id="ARBA00022840"/>
    </source>
</evidence>
<comment type="caution">
    <text evidence="8">The sequence shown here is derived from an EMBL/GenBank/DDBJ whole genome shotgun (WGS) entry which is preliminary data.</text>
</comment>
<organism evidence="8 9">
    <name type="scientific">Saccharothrix xinjiangensis</name>
    <dbReference type="NCBI Taxonomy" id="204798"/>
    <lineage>
        <taxon>Bacteria</taxon>
        <taxon>Bacillati</taxon>
        <taxon>Actinomycetota</taxon>
        <taxon>Actinomycetes</taxon>
        <taxon>Pseudonocardiales</taxon>
        <taxon>Pseudonocardiaceae</taxon>
        <taxon>Saccharothrix</taxon>
    </lineage>
</organism>
<comment type="similarity">
    <text evidence="1">Belongs to the heat shock protein 70 family.</text>
</comment>
<dbReference type="SUPFAM" id="SSF100920">
    <property type="entry name" value="Heat shock protein 70kD (HSP70), peptide-binding domain"/>
    <property type="match status" value="1"/>
</dbReference>
<dbReference type="InterPro" id="IPR018181">
    <property type="entry name" value="Heat_shock_70_CS"/>
</dbReference>
<name>A0ABV9Y2G8_9PSEU</name>
<proteinExistence type="inferred from homology"/>
<dbReference type="Proteomes" id="UP001595833">
    <property type="component" value="Unassembled WGS sequence"/>
</dbReference>
<reference evidence="9" key="1">
    <citation type="journal article" date="2019" name="Int. J. Syst. Evol. Microbiol.">
        <title>The Global Catalogue of Microorganisms (GCM) 10K type strain sequencing project: providing services to taxonomists for standard genome sequencing and annotation.</title>
        <authorList>
            <consortium name="The Broad Institute Genomics Platform"/>
            <consortium name="The Broad Institute Genome Sequencing Center for Infectious Disease"/>
            <person name="Wu L."/>
            <person name="Ma J."/>
        </authorList>
    </citation>
    <scope>NUCLEOTIDE SEQUENCE [LARGE SCALE GENOMIC DNA]</scope>
    <source>
        <strain evidence="9">KCTC 12848</strain>
    </source>
</reference>
<accession>A0ABV9Y2G8</accession>
<dbReference type="PRINTS" id="PR00301">
    <property type="entry name" value="HEATSHOCK70"/>
</dbReference>